<gene>
    <name evidence="4" type="primary">phoD</name>
    <name evidence="4" type="ORF">V144x_17770</name>
</gene>
<dbReference type="EC" id="3.1.3.1" evidence="4"/>
<dbReference type="SUPFAM" id="SSF56300">
    <property type="entry name" value="Metallo-dependent phosphatases"/>
    <property type="match status" value="1"/>
</dbReference>
<evidence type="ECO:0000259" key="2">
    <source>
        <dbReference type="Pfam" id="PF09423"/>
    </source>
</evidence>
<organism evidence="4 5">
    <name type="scientific">Gimesia aquarii</name>
    <dbReference type="NCBI Taxonomy" id="2527964"/>
    <lineage>
        <taxon>Bacteria</taxon>
        <taxon>Pseudomonadati</taxon>
        <taxon>Planctomycetota</taxon>
        <taxon>Planctomycetia</taxon>
        <taxon>Planctomycetales</taxon>
        <taxon>Planctomycetaceae</taxon>
        <taxon>Gimesia</taxon>
    </lineage>
</organism>
<keyword evidence="1" id="KW-0812">Transmembrane</keyword>
<dbReference type="AlphaFoldDB" id="A0A517VTI1"/>
<feature type="domain" description="PhoD-like phosphatase metallophosphatase" evidence="2">
    <location>
        <begin position="180"/>
        <end position="417"/>
    </location>
</feature>
<evidence type="ECO:0000313" key="4">
    <source>
        <dbReference type="EMBL" id="QDT96323.1"/>
    </source>
</evidence>
<dbReference type="Proteomes" id="UP000318704">
    <property type="component" value="Chromosome"/>
</dbReference>
<dbReference type="RefSeq" id="WP_232102765.1">
    <property type="nucleotide sequence ID" value="NZ_CP037920.1"/>
</dbReference>
<name>A0A517VTI1_9PLAN</name>
<dbReference type="InterPro" id="IPR052900">
    <property type="entry name" value="Phospholipid_Metab_Enz"/>
</dbReference>
<dbReference type="InterPro" id="IPR032093">
    <property type="entry name" value="PhoD_N"/>
</dbReference>
<dbReference type="InterPro" id="IPR018946">
    <property type="entry name" value="PhoD-like_MPP"/>
</dbReference>
<dbReference type="InterPro" id="IPR029052">
    <property type="entry name" value="Metallo-depent_PP-like"/>
</dbReference>
<dbReference type="KEGG" id="gaw:V144x_17770"/>
<protein>
    <submittedName>
        <fullName evidence="4">Alkaline phosphatase D</fullName>
        <ecNumber evidence="4">3.1.3.1</ecNumber>
    </submittedName>
</protein>
<dbReference type="Pfam" id="PF16655">
    <property type="entry name" value="PhoD_N"/>
    <property type="match status" value="1"/>
</dbReference>
<evidence type="ECO:0000259" key="3">
    <source>
        <dbReference type="Pfam" id="PF16655"/>
    </source>
</evidence>
<evidence type="ECO:0000313" key="5">
    <source>
        <dbReference type="Proteomes" id="UP000318704"/>
    </source>
</evidence>
<feature type="transmembrane region" description="Helical" evidence="1">
    <location>
        <begin position="12"/>
        <end position="31"/>
    </location>
</feature>
<dbReference type="Pfam" id="PF09423">
    <property type="entry name" value="PhoD"/>
    <property type="match status" value="1"/>
</dbReference>
<reference evidence="4 5" key="1">
    <citation type="submission" date="2019-03" db="EMBL/GenBank/DDBJ databases">
        <title>Deep-cultivation of Planctomycetes and their phenomic and genomic characterization uncovers novel biology.</title>
        <authorList>
            <person name="Wiegand S."/>
            <person name="Jogler M."/>
            <person name="Boedeker C."/>
            <person name="Pinto D."/>
            <person name="Vollmers J."/>
            <person name="Rivas-Marin E."/>
            <person name="Kohn T."/>
            <person name="Peeters S.H."/>
            <person name="Heuer A."/>
            <person name="Rast P."/>
            <person name="Oberbeckmann S."/>
            <person name="Bunk B."/>
            <person name="Jeske O."/>
            <person name="Meyerdierks A."/>
            <person name="Storesund J.E."/>
            <person name="Kallscheuer N."/>
            <person name="Luecker S."/>
            <person name="Lage O.M."/>
            <person name="Pohl T."/>
            <person name="Merkel B.J."/>
            <person name="Hornburger P."/>
            <person name="Mueller R.-W."/>
            <person name="Bruemmer F."/>
            <person name="Labrenz M."/>
            <person name="Spormann A.M."/>
            <person name="Op den Camp H."/>
            <person name="Overmann J."/>
            <person name="Amann R."/>
            <person name="Jetten M.S.M."/>
            <person name="Mascher T."/>
            <person name="Medema M.H."/>
            <person name="Devos D.P."/>
            <person name="Kaster A.-K."/>
            <person name="Ovreas L."/>
            <person name="Rohde M."/>
            <person name="Galperin M.Y."/>
            <person name="Jogler C."/>
        </authorList>
    </citation>
    <scope>NUCLEOTIDE SEQUENCE [LARGE SCALE GENOMIC DNA]</scope>
    <source>
        <strain evidence="4 5">V144</strain>
    </source>
</reference>
<accession>A0A517VTI1</accession>
<dbReference type="Gene3D" id="3.60.21.70">
    <property type="entry name" value="PhoD-like phosphatase"/>
    <property type="match status" value="1"/>
</dbReference>
<keyword evidence="1" id="KW-0472">Membrane</keyword>
<sequence>MILFQRMNLRFSFHYAMVSVCILIYSSLTFAQQPERRQGEIAGELSSDSVILQSRLTAPELDETGDLLGRPGIARFELSTRKDFQNAFFTEWLAAKPEHDYIVKILVSELKPGTRYYYRLQYGSDKASIQTGPTNTFQTLPAAGRVAEINFAVVTGMNYHFFHHGAGKKRPAYQGKDKQLGFPALVSILKLQPDFFVGTGDNVYYDHPRQNSAQTAEALRKKWHEQFVQQRFIDLFAQVPTYWEKDDHDFRYNDCDLTGSKAPANELGLRMFLEQVPIVDPKDQNPITYRTQRMGKLLQVWFTENRDYRSPNRSPDGPEKTIWGAKQRNWLKETLKKSDATFKLIISPTPMIGPDDKSKKDNHTNIGGFRQERDEFFQWIKQEKLDQQGLYLICGDRHWQYHSIDPSGIEEFSTGALVDANSRLGIKPGAKKGTDPDAQIRQPYTSNPASGGFLYVTVKPAQDGNTGTASFQFYDEQGKLLHRVQKERTIDP</sequence>
<dbReference type="InterPro" id="IPR038607">
    <property type="entry name" value="PhoD-like_sf"/>
</dbReference>
<dbReference type="PANTHER" id="PTHR43606:SF1">
    <property type="entry name" value="PHOD-LIKE PHOSPHATASE METALLOPHOSPHATASE DOMAIN-CONTAINING PROTEIN"/>
    <property type="match status" value="1"/>
</dbReference>
<dbReference type="Gene3D" id="2.60.40.380">
    <property type="entry name" value="Purple acid phosphatase-like, N-terminal"/>
    <property type="match status" value="1"/>
</dbReference>
<dbReference type="GO" id="GO:0004035">
    <property type="term" value="F:alkaline phosphatase activity"/>
    <property type="evidence" value="ECO:0007669"/>
    <property type="project" value="UniProtKB-EC"/>
</dbReference>
<dbReference type="PANTHER" id="PTHR43606">
    <property type="entry name" value="PHOSPHATASE, PUTATIVE (AFU_ORTHOLOGUE AFUA_6G08710)-RELATED"/>
    <property type="match status" value="1"/>
</dbReference>
<dbReference type="EMBL" id="CP037920">
    <property type="protein sequence ID" value="QDT96323.1"/>
    <property type="molecule type" value="Genomic_DNA"/>
</dbReference>
<proteinExistence type="predicted"/>
<feature type="domain" description="Phospholipase D N-terminal" evidence="3">
    <location>
        <begin position="42"/>
        <end position="136"/>
    </location>
</feature>
<keyword evidence="1" id="KW-1133">Transmembrane helix</keyword>
<keyword evidence="4" id="KW-0378">Hydrolase</keyword>
<evidence type="ECO:0000256" key="1">
    <source>
        <dbReference type="SAM" id="Phobius"/>
    </source>
</evidence>